<dbReference type="RefSeq" id="XP_042926370.1">
    <property type="nucleotide sequence ID" value="XM_043061241.1"/>
</dbReference>
<gene>
    <name evidence="2" type="ORF">CHLRE_03g195366v5</name>
</gene>
<feature type="region of interest" description="Disordered" evidence="1">
    <location>
        <begin position="166"/>
        <end position="278"/>
    </location>
</feature>
<sequence>MDLEGFVANRELLERLSREYELLKASGAEVDYAAWVRQRLRAAAAELAESAADDNEQQASGDAAADGGSGASSGGVGLDDGVGTAPGSGTPGAPAQVHPPPPQLSFSRFQPGHTPYDPVPRASLEVPAGGVRPETAWFLQGEAQPAASQALTAAIYGRTATTLGVRGARKSTGKRVTIITPQRSPASTTRPASGSPGRRPAAGRSASTPAHMGSTTTIVGGSAAPPHAQHTRRQSSPPQVSKLYTAQEPGLFTSRPDAYVHPQARPRRATSPAAKRPDWVNAASLQAALRGASSAVPHLQAAAERERRLALSSALARQSLAAGLSPDDARAAALYGVTPGAAAATAAQYDHVLAVAAQLAAQNEQLARAVQENSSALAAQQAVLQNALQPRPGGANISDGSVAGEAGGAAGAGPKVEVESGPPAWFSHPGRFPAAGKGGAKGKGTARATSPGQLPAGATSKERDRAARKEALKKLLKQVLGGAGLSGGEEGRRRLASGMEEAEKLVAAIQALARVKKGSAGGRGGEDKGVSATVGDGAGGGEAGAGLSWSAAGTRPGSMRSLAEAVAAAAAAGGGGGDAAAAAGAGDASGAAGGSGDAATGTTEGRAAFEAAAAAMAAAAGGPGPGGLGLEAGTLGGGGSGGWGTGTGPGRHPLAPGGIMIESLEDQVADIVQRDAAAYAEAARLGKIEALEQRLNLLVDNVEGRLGRLLGPAGPLAATAQQLAALQLAGGGGGLLDEWEVVLGPDGQPLLGPDGRPVLRRKGAGAGGGGQGGAPLSPRSAGMSVLELQKMLIAINRMESKETEIRRKWFVDTQHPRPRPGPGTQPIYARDGWVGTLDPDQPQPGPEALAASATAAAAPAPSSPQAWPRAAASPHRLAPGDAGRWPGFAAPPTESVMATVDAASSAPGGRSLLHFDHRPTRAGGAGAGAGISSGAAVDGSGESAAADGDPISDAVLEAVVRGRRRYLRAQQLADGDLVAAADPELNPVQVMEDVTDALLDDMLRDHARELLGWCDKVAEHIYDDEFDLEGLSGGLEAAAVAGGLDGLGKRAAGLGARRGGGENDPARAAAVLRLRGKAAAGASGGAAGAGGVGSSALGVKRSVAVG</sequence>
<evidence type="ECO:0000313" key="2">
    <source>
        <dbReference type="EMBL" id="PNW85626.1"/>
    </source>
</evidence>
<organism evidence="2 3">
    <name type="scientific">Chlamydomonas reinhardtii</name>
    <name type="common">Chlamydomonas smithii</name>
    <dbReference type="NCBI Taxonomy" id="3055"/>
    <lineage>
        <taxon>Eukaryota</taxon>
        <taxon>Viridiplantae</taxon>
        <taxon>Chlorophyta</taxon>
        <taxon>core chlorophytes</taxon>
        <taxon>Chlorophyceae</taxon>
        <taxon>CS clade</taxon>
        <taxon>Chlamydomonadales</taxon>
        <taxon>Chlamydomonadaceae</taxon>
        <taxon>Chlamydomonas</taxon>
    </lineage>
</organism>
<feature type="region of interest" description="Disordered" evidence="1">
    <location>
        <begin position="813"/>
        <end position="885"/>
    </location>
</feature>
<feature type="compositionally biased region" description="Low complexity" evidence="1">
    <location>
        <begin position="932"/>
        <end position="941"/>
    </location>
</feature>
<dbReference type="PANTHER" id="PTHR15732:SF4">
    <property type="entry name" value="PROTEIN MOONRAKER"/>
    <property type="match status" value="1"/>
</dbReference>
<feature type="region of interest" description="Disordered" evidence="1">
    <location>
        <begin position="579"/>
        <end position="601"/>
    </location>
</feature>
<dbReference type="KEGG" id="cre:CHLRE_03g195366v5"/>
<keyword evidence="3" id="KW-1185">Reference proteome</keyword>
<evidence type="ECO:0000256" key="1">
    <source>
        <dbReference type="SAM" id="MobiDB-lite"/>
    </source>
</evidence>
<feature type="compositionally biased region" description="Polar residues" evidence="1">
    <location>
        <begin position="205"/>
        <end position="219"/>
    </location>
</feature>
<feature type="compositionally biased region" description="Gly residues" evidence="1">
    <location>
        <begin position="764"/>
        <end position="773"/>
    </location>
</feature>
<dbReference type="EMBL" id="CM008964">
    <property type="protein sequence ID" value="PNW85626.1"/>
    <property type="molecule type" value="Genomic_DNA"/>
</dbReference>
<proteinExistence type="predicted"/>
<dbReference type="OrthoDB" id="543539at2759"/>
<dbReference type="GeneID" id="5718740"/>
<dbReference type="PANTHER" id="PTHR15732">
    <property type="entry name" value="PROTEIN MOONRAKER"/>
    <property type="match status" value="1"/>
</dbReference>
<protein>
    <submittedName>
        <fullName evidence="2">Uncharacterized protein</fullName>
    </submittedName>
</protein>
<reference evidence="2 3" key="1">
    <citation type="journal article" date="2007" name="Science">
        <title>The Chlamydomonas genome reveals the evolution of key animal and plant functions.</title>
        <authorList>
            <person name="Merchant S.S."/>
            <person name="Prochnik S.E."/>
            <person name="Vallon O."/>
            <person name="Harris E.H."/>
            <person name="Karpowicz S.J."/>
            <person name="Witman G.B."/>
            <person name="Terry A."/>
            <person name="Salamov A."/>
            <person name="Fritz-Laylin L.K."/>
            <person name="Marechal-Drouard L."/>
            <person name="Marshall W.F."/>
            <person name="Qu L.H."/>
            <person name="Nelson D.R."/>
            <person name="Sanderfoot A.A."/>
            <person name="Spalding M.H."/>
            <person name="Kapitonov V.V."/>
            <person name="Ren Q."/>
            <person name="Ferris P."/>
            <person name="Lindquist E."/>
            <person name="Shapiro H."/>
            <person name="Lucas S.M."/>
            <person name="Grimwood J."/>
            <person name="Schmutz J."/>
            <person name="Cardol P."/>
            <person name="Cerutti H."/>
            <person name="Chanfreau G."/>
            <person name="Chen C.L."/>
            <person name="Cognat V."/>
            <person name="Croft M.T."/>
            <person name="Dent R."/>
            <person name="Dutcher S."/>
            <person name="Fernandez E."/>
            <person name="Fukuzawa H."/>
            <person name="Gonzalez-Ballester D."/>
            <person name="Gonzalez-Halphen D."/>
            <person name="Hallmann A."/>
            <person name="Hanikenne M."/>
            <person name="Hippler M."/>
            <person name="Inwood W."/>
            <person name="Jabbari K."/>
            <person name="Kalanon M."/>
            <person name="Kuras R."/>
            <person name="Lefebvre P.A."/>
            <person name="Lemaire S.D."/>
            <person name="Lobanov A.V."/>
            <person name="Lohr M."/>
            <person name="Manuell A."/>
            <person name="Meier I."/>
            <person name="Mets L."/>
            <person name="Mittag M."/>
            <person name="Mittelmeier T."/>
            <person name="Moroney J.V."/>
            <person name="Moseley J."/>
            <person name="Napoli C."/>
            <person name="Nedelcu A.M."/>
            <person name="Niyogi K."/>
            <person name="Novoselov S.V."/>
            <person name="Paulsen I.T."/>
            <person name="Pazour G."/>
            <person name="Purton S."/>
            <person name="Ral J.P."/>
            <person name="Riano-Pachon D.M."/>
            <person name="Riekhof W."/>
            <person name="Rymarquis L."/>
            <person name="Schroda M."/>
            <person name="Stern D."/>
            <person name="Umen J."/>
            <person name="Willows R."/>
            <person name="Wilson N."/>
            <person name="Zimmer S.L."/>
            <person name="Allmer J."/>
            <person name="Balk J."/>
            <person name="Bisova K."/>
            <person name="Chen C.J."/>
            <person name="Elias M."/>
            <person name="Gendler K."/>
            <person name="Hauser C."/>
            <person name="Lamb M.R."/>
            <person name="Ledford H."/>
            <person name="Long J.C."/>
            <person name="Minagawa J."/>
            <person name="Page M.D."/>
            <person name="Pan J."/>
            <person name="Pootakham W."/>
            <person name="Roje S."/>
            <person name="Rose A."/>
            <person name="Stahlberg E."/>
            <person name="Terauchi A.M."/>
            <person name="Yang P."/>
            <person name="Ball S."/>
            <person name="Bowler C."/>
            <person name="Dieckmann C.L."/>
            <person name="Gladyshev V.N."/>
            <person name="Green P."/>
            <person name="Jorgensen R."/>
            <person name="Mayfield S."/>
            <person name="Mueller-Roeber B."/>
            <person name="Rajamani S."/>
            <person name="Sayre R.T."/>
            <person name="Brokstein P."/>
            <person name="Dubchak I."/>
            <person name="Goodstein D."/>
            <person name="Hornick L."/>
            <person name="Huang Y.W."/>
            <person name="Jhaveri J."/>
            <person name="Luo Y."/>
            <person name="Martinez D."/>
            <person name="Ngau W.C."/>
            <person name="Otillar B."/>
            <person name="Poliakov A."/>
            <person name="Porter A."/>
            <person name="Szajkowski L."/>
            <person name="Werner G."/>
            <person name="Zhou K."/>
            <person name="Grigoriev I.V."/>
            <person name="Rokhsar D.S."/>
            <person name="Grossman A.R."/>
        </authorList>
    </citation>
    <scope>NUCLEOTIDE SEQUENCE [LARGE SCALE GENOMIC DNA]</scope>
    <source>
        <strain evidence="3">CC-503</strain>
    </source>
</reference>
<dbReference type="OMA" id="TENTLAM"/>
<dbReference type="InParanoid" id="A0A2K3DYK6"/>
<dbReference type="Proteomes" id="UP000006906">
    <property type="component" value="Chromosome 3"/>
</dbReference>
<dbReference type="GO" id="GO:1905508">
    <property type="term" value="P:protein localization to microtubule organizing center"/>
    <property type="evidence" value="ECO:0000318"/>
    <property type="project" value="GO_Central"/>
</dbReference>
<dbReference type="GO" id="GO:0005815">
    <property type="term" value="C:microtubule organizing center"/>
    <property type="evidence" value="ECO:0000318"/>
    <property type="project" value="GO_Central"/>
</dbReference>
<dbReference type="PaxDb" id="3055-EDP03306"/>
<feature type="compositionally biased region" description="Polar residues" evidence="1">
    <location>
        <begin position="179"/>
        <end position="192"/>
    </location>
</feature>
<feature type="compositionally biased region" description="Gly residues" evidence="1">
    <location>
        <begin position="67"/>
        <end position="90"/>
    </location>
</feature>
<feature type="region of interest" description="Disordered" evidence="1">
    <location>
        <begin position="924"/>
        <end position="948"/>
    </location>
</feature>
<dbReference type="InterPro" id="IPR031447">
    <property type="entry name" value="MNR"/>
</dbReference>
<feature type="region of interest" description="Disordered" evidence="1">
    <location>
        <begin position="750"/>
        <end position="780"/>
    </location>
</feature>
<evidence type="ECO:0000313" key="3">
    <source>
        <dbReference type="Proteomes" id="UP000006906"/>
    </source>
</evidence>
<dbReference type="Gramene" id="PNW85626">
    <property type="protein sequence ID" value="PNW85626"/>
    <property type="gene ID" value="CHLRE_03g195366v5"/>
</dbReference>
<feature type="compositionally biased region" description="Polar residues" evidence="1">
    <location>
        <begin position="234"/>
        <end position="244"/>
    </location>
</feature>
<dbReference type="AlphaFoldDB" id="A0A2K3DYK6"/>
<feature type="compositionally biased region" description="Low complexity" evidence="1">
    <location>
        <begin position="579"/>
        <end position="590"/>
    </location>
</feature>
<name>A0A2K3DYK6_CHLRE</name>
<accession>A0A2K3DYK6</accession>
<feature type="region of interest" description="Disordered" evidence="1">
    <location>
        <begin position="516"/>
        <end position="542"/>
    </location>
</feature>
<feature type="region of interest" description="Disordered" evidence="1">
    <location>
        <begin position="390"/>
        <end position="468"/>
    </location>
</feature>
<feature type="compositionally biased region" description="Low complexity" evidence="1">
    <location>
        <begin position="846"/>
        <end position="874"/>
    </location>
</feature>
<feature type="region of interest" description="Disordered" evidence="1">
    <location>
        <begin position="51"/>
        <end position="126"/>
    </location>
</feature>